<comment type="catalytic activity">
    <reaction evidence="18 19">
        <text>alpha-ribazole 5'-phosphate + adenosylcob(III)inamide-GDP = adenosylcob(III)alamin 5'-phosphate + GMP + H(+)</text>
        <dbReference type="Rhea" id="RHEA:23560"/>
        <dbReference type="ChEBI" id="CHEBI:15378"/>
        <dbReference type="ChEBI" id="CHEBI:57918"/>
        <dbReference type="ChEBI" id="CHEBI:58115"/>
        <dbReference type="ChEBI" id="CHEBI:60487"/>
        <dbReference type="ChEBI" id="CHEBI:60493"/>
        <dbReference type="EC" id="2.7.8.26"/>
    </reaction>
</comment>
<keyword evidence="10 19" id="KW-0812">Transmembrane</keyword>
<evidence type="ECO:0000256" key="17">
    <source>
        <dbReference type="ARBA" id="ARBA00048623"/>
    </source>
</evidence>
<sequence length="249" mass="25201">MTRARLDELRLAFLLLSRIPVGRLRDPAPELGSSAWAWPIVGAVVGFGAGLVGTALMSAGAPAMMAAFLALGTSCLLTGALHEDGLADVADGFGGGHGRARKLEIMRDSRIGSYGAIALILALALRAMGIAVALEHDCAIIALLAISAASRAVMPVTLAMMPPAKAAGLGRKAAQVDRTRAVAAIAIGFVALLPLGGAAAIPIAFGMTLAALLLAGLAFRQIRGQTGDVLGASQQIAEIAAWLVLAVVV</sequence>
<dbReference type="Pfam" id="PF02654">
    <property type="entry name" value="CobS"/>
    <property type="match status" value="1"/>
</dbReference>
<dbReference type="PANTHER" id="PTHR34148">
    <property type="entry name" value="ADENOSYLCOBINAMIDE-GDP RIBAZOLETRANSFERASE"/>
    <property type="match status" value="1"/>
</dbReference>
<comment type="subcellular location">
    <subcellularLocation>
        <location evidence="2 19">Cell membrane</location>
        <topology evidence="2 19">Multi-pass membrane protein</topology>
    </subcellularLocation>
</comment>
<dbReference type="EC" id="2.7.8.26" evidence="5 19"/>
<evidence type="ECO:0000256" key="13">
    <source>
        <dbReference type="ARBA" id="ARBA00023136"/>
    </source>
</evidence>
<proteinExistence type="inferred from homology"/>
<dbReference type="InterPro" id="IPR003805">
    <property type="entry name" value="CobS"/>
</dbReference>
<comment type="catalytic activity">
    <reaction evidence="17 19">
        <text>alpha-ribazole + adenosylcob(III)inamide-GDP = adenosylcob(III)alamin + GMP + H(+)</text>
        <dbReference type="Rhea" id="RHEA:16049"/>
        <dbReference type="ChEBI" id="CHEBI:10329"/>
        <dbReference type="ChEBI" id="CHEBI:15378"/>
        <dbReference type="ChEBI" id="CHEBI:18408"/>
        <dbReference type="ChEBI" id="CHEBI:58115"/>
        <dbReference type="ChEBI" id="CHEBI:60487"/>
        <dbReference type="EC" id="2.7.8.26"/>
    </reaction>
</comment>
<evidence type="ECO:0000256" key="4">
    <source>
        <dbReference type="ARBA" id="ARBA00010561"/>
    </source>
</evidence>
<keyword evidence="11 19" id="KW-0460">Magnesium</keyword>
<evidence type="ECO:0000256" key="19">
    <source>
        <dbReference type="HAMAP-Rule" id="MF_00719"/>
    </source>
</evidence>
<gene>
    <name evidence="19" type="primary">cobS</name>
    <name evidence="20" type="ORF">LV82_02723</name>
</gene>
<feature type="transmembrane region" description="Helical" evidence="19">
    <location>
        <begin position="181"/>
        <end position="197"/>
    </location>
</feature>
<keyword evidence="7 19" id="KW-1003">Cell membrane</keyword>
<feature type="transmembrane region" description="Helical" evidence="19">
    <location>
        <begin position="140"/>
        <end position="160"/>
    </location>
</feature>
<evidence type="ECO:0000256" key="6">
    <source>
        <dbReference type="ARBA" id="ARBA00015850"/>
    </source>
</evidence>
<dbReference type="GO" id="GO:0051073">
    <property type="term" value="F:adenosylcobinamide-GDP ribazoletransferase activity"/>
    <property type="evidence" value="ECO:0007669"/>
    <property type="project" value="UniProtKB-UniRule"/>
</dbReference>
<dbReference type="GO" id="GO:0009236">
    <property type="term" value="P:cobalamin biosynthetic process"/>
    <property type="evidence" value="ECO:0007669"/>
    <property type="project" value="UniProtKB-UniRule"/>
</dbReference>
<feature type="transmembrane region" description="Helical" evidence="19">
    <location>
        <begin position="35"/>
        <end position="56"/>
    </location>
</feature>
<evidence type="ECO:0000256" key="10">
    <source>
        <dbReference type="ARBA" id="ARBA00022692"/>
    </source>
</evidence>
<evidence type="ECO:0000256" key="11">
    <source>
        <dbReference type="ARBA" id="ARBA00022842"/>
    </source>
</evidence>
<evidence type="ECO:0000256" key="12">
    <source>
        <dbReference type="ARBA" id="ARBA00022989"/>
    </source>
</evidence>
<dbReference type="UniPathway" id="UPA00148">
    <property type="reaction ID" value="UER00238"/>
</dbReference>
<comment type="cofactor">
    <cofactor evidence="1 19">
        <name>Mg(2+)</name>
        <dbReference type="ChEBI" id="CHEBI:18420"/>
    </cofactor>
</comment>
<evidence type="ECO:0000256" key="5">
    <source>
        <dbReference type="ARBA" id="ARBA00013200"/>
    </source>
</evidence>
<dbReference type="GO" id="GO:0005886">
    <property type="term" value="C:plasma membrane"/>
    <property type="evidence" value="ECO:0007669"/>
    <property type="project" value="UniProtKB-SubCell"/>
</dbReference>
<evidence type="ECO:0000256" key="14">
    <source>
        <dbReference type="ARBA" id="ARBA00025228"/>
    </source>
</evidence>
<keyword evidence="12 19" id="KW-1133">Transmembrane helix</keyword>
<evidence type="ECO:0000256" key="3">
    <source>
        <dbReference type="ARBA" id="ARBA00004663"/>
    </source>
</evidence>
<dbReference type="HAMAP" id="MF_00719">
    <property type="entry name" value="CobS"/>
    <property type="match status" value="1"/>
</dbReference>
<comment type="function">
    <text evidence="14 19">Joins adenosylcobinamide-GDP and alpha-ribazole to generate adenosylcobalamin (Ado-cobalamin). Also synthesizes adenosylcobalamin 5'-phosphate from adenosylcobinamide-GDP and alpha-ribazole 5'-phosphate.</text>
</comment>
<dbReference type="AlphaFoldDB" id="A0A2S5JDI1"/>
<organism evidence="20 21">
    <name type="scientific">Albidovulum inexpectatum</name>
    <dbReference type="NCBI Taxonomy" id="196587"/>
    <lineage>
        <taxon>Bacteria</taxon>
        <taxon>Pseudomonadati</taxon>
        <taxon>Pseudomonadota</taxon>
        <taxon>Alphaproteobacteria</taxon>
        <taxon>Rhodobacterales</taxon>
        <taxon>Paracoccaceae</taxon>
        <taxon>Albidovulum</taxon>
    </lineage>
</organism>
<evidence type="ECO:0000256" key="8">
    <source>
        <dbReference type="ARBA" id="ARBA00022573"/>
    </source>
</evidence>
<keyword evidence="13 19" id="KW-0472">Membrane</keyword>
<comment type="similarity">
    <text evidence="4 19">Belongs to the CobS family.</text>
</comment>
<keyword evidence="8 19" id="KW-0169">Cobalamin biosynthesis</keyword>
<protein>
    <recommendedName>
        <fullName evidence="6 19">Adenosylcobinamide-GDP ribazoletransferase</fullName>
        <ecNumber evidence="5 19">2.7.8.26</ecNumber>
    </recommendedName>
    <alternativeName>
        <fullName evidence="16 19">Cobalamin synthase</fullName>
    </alternativeName>
    <alternativeName>
        <fullName evidence="15 19">Cobalamin-5'-phosphate synthase</fullName>
    </alternativeName>
</protein>
<reference evidence="20 21" key="1">
    <citation type="submission" date="2018-01" db="EMBL/GenBank/DDBJ databases">
        <title>Genomic Encyclopedia of Archaeal and Bacterial Type Strains, Phase II (KMG-II): from individual species to whole genera.</title>
        <authorList>
            <person name="Goeker M."/>
        </authorList>
    </citation>
    <scope>NUCLEOTIDE SEQUENCE [LARGE SCALE GENOMIC DNA]</scope>
    <source>
        <strain evidence="20 21">DSM 12048</strain>
    </source>
</reference>
<evidence type="ECO:0000256" key="16">
    <source>
        <dbReference type="ARBA" id="ARBA00032853"/>
    </source>
</evidence>
<evidence type="ECO:0000256" key="7">
    <source>
        <dbReference type="ARBA" id="ARBA00022475"/>
    </source>
</evidence>
<evidence type="ECO:0000256" key="18">
    <source>
        <dbReference type="ARBA" id="ARBA00049504"/>
    </source>
</evidence>
<dbReference type="PANTHER" id="PTHR34148:SF1">
    <property type="entry name" value="ADENOSYLCOBINAMIDE-GDP RIBAZOLETRANSFERASE"/>
    <property type="match status" value="1"/>
</dbReference>
<dbReference type="Proteomes" id="UP000239736">
    <property type="component" value="Unassembled WGS sequence"/>
</dbReference>
<evidence type="ECO:0000256" key="15">
    <source>
        <dbReference type="ARBA" id="ARBA00032605"/>
    </source>
</evidence>
<dbReference type="GO" id="GO:0008818">
    <property type="term" value="F:cobalamin 5'-phosphate synthase activity"/>
    <property type="evidence" value="ECO:0007669"/>
    <property type="project" value="UniProtKB-UniRule"/>
</dbReference>
<comment type="pathway">
    <text evidence="3 19">Cofactor biosynthesis; adenosylcobalamin biosynthesis; adenosylcobalamin from cob(II)yrinate a,c-diamide: step 7/7.</text>
</comment>
<accession>A0A2S5JDI1</accession>
<dbReference type="OrthoDB" id="9794626at2"/>
<evidence type="ECO:0000313" key="20">
    <source>
        <dbReference type="EMBL" id="PPB79552.1"/>
    </source>
</evidence>
<keyword evidence="21" id="KW-1185">Reference proteome</keyword>
<dbReference type="RefSeq" id="WP_104072547.1">
    <property type="nucleotide sequence ID" value="NZ_PRDS01000011.1"/>
</dbReference>
<keyword evidence="9 19" id="KW-0808">Transferase</keyword>
<comment type="caution">
    <text evidence="20">The sequence shown here is derived from an EMBL/GenBank/DDBJ whole genome shotgun (WGS) entry which is preliminary data.</text>
</comment>
<evidence type="ECO:0000313" key="21">
    <source>
        <dbReference type="Proteomes" id="UP000239736"/>
    </source>
</evidence>
<evidence type="ECO:0000256" key="9">
    <source>
        <dbReference type="ARBA" id="ARBA00022679"/>
    </source>
</evidence>
<feature type="transmembrane region" description="Helical" evidence="19">
    <location>
        <begin position="111"/>
        <end position="134"/>
    </location>
</feature>
<dbReference type="EMBL" id="PRDS01000011">
    <property type="protein sequence ID" value="PPB79552.1"/>
    <property type="molecule type" value="Genomic_DNA"/>
</dbReference>
<name>A0A2S5JDI1_9RHOB</name>
<evidence type="ECO:0000256" key="2">
    <source>
        <dbReference type="ARBA" id="ARBA00004651"/>
    </source>
</evidence>
<evidence type="ECO:0000256" key="1">
    <source>
        <dbReference type="ARBA" id="ARBA00001946"/>
    </source>
</evidence>